<evidence type="ECO:0000313" key="2">
    <source>
        <dbReference type="EMBL" id="GAA2381015.1"/>
    </source>
</evidence>
<accession>A0ABN3HIE3</accession>
<keyword evidence="1" id="KW-0472">Membrane</keyword>
<feature type="transmembrane region" description="Helical" evidence="1">
    <location>
        <begin position="64"/>
        <end position="83"/>
    </location>
</feature>
<feature type="transmembrane region" description="Helical" evidence="1">
    <location>
        <begin position="34"/>
        <end position="52"/>
    </location>
</feature>
<reference evidence="2 3" key="1">
    <citation type="journal article" date="2019" name="Int. J. Syst. Evol. Microbiol.">
        <title>The Global Catalogue of Microorganisms (GCM) 10K type strain sequencing project: providing services to taxonomists for standard genome sequencing and annotation.</title>
        <authorList>
            <consortium name="The Broad Institute Genomics Platform"/>
            <consortium name="The Broad Institute Genome Sequencing Center for Infectious Disease"/>
            <person name="Wu L."/>
            <person name="Ma J."/>
        </authorList>
    </citation>
    <scope>NUCLEOTIDE SEQUENCE [LARGE SCALE GENOMIC DNA]</scope>
    <source>
        <strain evidence="2 3">JCM 16227</strain>
    </source>
</reference>
<dbReference type="Proteomes" id="UP001501170">
    <property type="component" value="Unassembled WGS sequence"/>
</dbReference>
<keyword evidence="1" id="KW-1133">Transmembrane helix</keyword>
<keyword evidence="3" id="KW-1185">Reference proteome</keyword>
<feature type="transmembrane region" description="Helical" evidence="1">
    <location>
        <begin position="7"/>
        <end position="28"/>
    </location>
</feature>
<dbReference type="EMBL" id="BAAARB010000010">
    <property type="protein sequence ID" value="GAA2381015.1"/>
    <property type="molecule type" value="Genomic_DNA"/>
</dbReference>
<proteinExistence type="predicted"/>
<name>A0ABN3HIE3_9ACTN</name>
<evidence type="ECO:0000256" key="1">
    <source>
        <dbReference type="SAM" id="Phobius"/>
    </source>
</evidence>
<gene>
    <name evidence="2" type="ORF">GCM10009855_21330</name>
</gene>
<comment type="caution">
    <text evidence="2">The sequence shown here is derived from an EMBL/GenBank/DDBJ whole genome shotgun (WGS) entry which is preliminary data.</text>
</comment>
<sequence length="408" mass="42320">MKQPGPAVTRTALAAVVATLCLVVAVVVDLPVTSVLFAVAGAGVAIGLIGSLRRYGQKSALRGAAVVVATVLLVGLPTVAVLADPETAIDSHAADGDAVLEGGGDPSAALARALDRADRLVPGGSSSIRQISIDDDRETVRVLDPRTGREIASYRSGTSWSDSDPARTGERTVFTRADVAHLDLNAAAARVSAARQKIGYPEPTSSGGIEIGPRSVDDKVVARFGQSGGESIETDLHGRVADTVGAASLSEFLSVAERVLKDEGIDPDGAVLRSIAYKAVDEAAPWIGVAHPGVELELDGGGIYRIWVQPGRFPELSETDSASDPDGFSLTGLTGATMVRIRDDLVRRHRVAAYDRDAVGLKIGVAPGDDDPAADRLPVTVQMQVGPDAVGATGVYSPNGKFLREGRR</sequence>
<evidence type="ECO:0000313" key="3">
    <source>
        <dbReference type="Proteomes" id="UP001501170"/>
    </source>
</evidence>
<organism evidence="2 3">
    <name type="scientific">Gordonia cholesterolivorans</name>
    <dbReference type="NCBI Taxonomy" id="559625"/>
    <lineage>
        <taxon>Bacteria</taxon>
        <taxon>Bacillati</taxon>
        <taxon>Actinomycetota</taxon>
        <taxon>Actinomycetes</taxon>
        <taxon>Mycobacteriales</taxon>
        <taxon>Gordoniaceae</taxon>
        <taxon>Gordonia</taxon>
    </lineage>
</organism>
<keyword evidence="1" id="KW-0812">Transmembrane</keyword>
<protein>
    <submittedName>
        <fullName evidence="2">Uncharacterized protein</fullName>
    </submittedName>
</protein>